<dbReference type="Proteomes" id="UP000827976">
    <property type="component" value="Chromosome 11"/>
</dbReference>
<dbReference type="EMBL" id="CM037021">
    <property type="protein sequence ID" value="KAH7668697.1"/>
    <property type="molecule type" value="Genomic_DNA"/>
</dbReference>
<keyword evidence="2" id="KW-1185">Reference proteome</keyword>
<protein>
    <submittedName>
        <fullName evidence="1">VQ domain-containing protein</fullName>
    </submittedName>
</protein>
<proteinExistence type="predicted"/>
<accession>A0ACB7V564</accession>
<organism evidence="1 2">
    <name type="scientific">Dioscorea alata</name>
    <name type="common">Purple yam</name>
    <dbReference type="NCBI Taxonomy" id="55571"/>
    <lineage>
        <taxon>Eukaryota</taxon>
        <taxon>Viridiplantae</taxon>
        <taxon>Streptophyta</taxon>
        <taxon>Embryophyta</taxon>
        <taxon>Tracheophyta</taxon>
        <taxon>Spermatophyta</taxon>
        <taxon>Magnoliopsida</taxon>
        <taxon>Liliopsida</taxon>
        <taxon>Dioscoreales</taxon>
        <taxon>Dioscoreaceae</taxon>
        <taxon>Dioscorea</taxon>
    </lineage>
</organism>
<evidence type="ECO:0000313" key="1">
    <source>
        <dbReference type="EMBL" id="KAH7668697.1"/>
    </source>
</evidence>
<gene>
    <name evidence="1" type="ORF">IHE45_11G028200</name>
</gene>
<comment type="caution">
    <text evidence="1">The sequence shown here is derived from an EMBL/GenBank/DDBJ whole genome shotgun (WGS) entry which is preliminary data.</text>
</comment>
<reference evidence="2" key="1">
    <citation type="journal article" date="2022" name="Nat. Commun.">
        <title>Chromosome evolution and the genetic basis of agronomically important traits in greater yam.</title>
        <authorList>
            <person name="Bredeson J.V."/>
            <person name="Lyons J.B."/>
            <person name="Oniyinde I.O."/>
            <person name="Okereke N.R."/>
            <person name="Kolade O."/>
            <person name="Nnabue I."/>
            <person name="Nwadili C.O."/>
            <person name="Hribova E."/>
            <person name="Parker M."/>
            <person name="Nwogha J."/>
            <person name="Shu S."/>
            <person name="Carlson J."/>
            <person name="Kariba R."/>
            <person name="Muthemba S."/>
            <person name="Knop K."/>
            <person name="Barton G.J."/>
            <person name="Sherwood A.V."/>
            <person name="Lopez-Montes A."/>
            <person name="Asiedu R."/>
            <person name="Jamnadass R."/>
            <person name="Muchugi A."/>
            <person name="Goodstein D."/>
            <person name="Egesi C.N."/>
            <person name="Featherston J."/>
            <person name="Asfaw A."/>
            <person name="Simpson G.G."/>
            <person name="Dolezel J."/>
            <person name="Hendre P.S."/>
            <person name="Van Deynze A."/>
            <person name="Kumar P.L."/>
            <person name="Obidiegwu J.E."/>
            <person name="Bhattacharjee R."/>
            <person name="Rokhsar D.S."/>
        </authorList>
    </citation>
    <scope>NUCLEOTIDE SEQUENCE [LARGE SCALE GENOMIC DNA]</scope>
    <source>
        <strain evidence="2">cv. TDa95/00328</strain>
    </source>
</reference>
<evidence type="ECO:0000313" key="2">
    <source>
        <dbReference type="Proteomes" id="UP000827976"/>
    </source>
</evidence>
<sequence length="273" mass="29699">MDAPRNPHLGINKLGKNIRKSPLHQPNSLSRPPHPHPHPHLHAPPPPPPPAPPQQQPQPQVYNISKNDFRSIVQQLTGTPSRDPLPQPPPRPPPPKPPSQRLQRIRPPPLTPIARPLPPPPPPPPNPAFTRPAGVPWHVGPPAESPVTAYMRYLEQSMLHSDGAHHTPLVPPHHPPFPSPRSNPPPLLPSPGSQLPLPSPSAFLNLLSPRSPYPLLSPGFQYPPPLTPNFSFSPFSQSGILGPGPQPPLSPGLLFPPSPSGFLPLNSPRWRDM</sequence>
<name>A0ACB7V564_DIOAL</name>